<protein>
    <submittedName>
        <fullName evidence="2">Uncharacterized protein</fullName>
    </submittedName>
</protein>
<dbReference type="EMBL" id="LATX01000488">
    <property type="protein sequence ID" value="KTB46129.1"/>
    <property type="molecule type" value="Genomic_DNA"/>
</dbReference>
<proteinExistence type="predicted"/>
<evidence type="ECO:0000313" key="2">
    <source>
        <dbReference type="EMBL" id="KTB46129.1"/>
    </source>
</evidence>
<organism evidence="2 3">
    <name type="scientific">Moniliophthora roreri</name>
    <name type="common">Frosty pod rot fungus</name>
    <name type="synonym">Monilia roreri</name>
    <dbReference type="NCBI Taxonomy" id="221103"/>
    <lineage>
        <taxon>Eukaryota</taxon>
        <taxon>Fungi</taxon>
        <taxon>Dikarya</taxon>
        <taxon>Basidiomycota</taxon>
        <taxon>Agaricomycotina</taxon>
        <taxon>Agaricomycetes</taxon>
        <taxon>Agaricomycetidae</taxon>
        <taxon>Agaricales</taxon>
        <taxon>Marasmiineae</taxon>
        <taxon>Marasmiaceae</taxon>
        <taxon>Moniliophthora</taxon>
    </lineage>
</organism>
<dbReference type="AlphaFoldDB" id="A0A0W0GC23"/>
<dbReference type="Proteomes" id="UP000054988">
    <property type="component" value="Unassembled WGS sequence"/>
</dbReference>
<reference evidence="2 3" key="1">
    <citation type="submission" date="2015-12" db="EMBL/GenBank/DDBJ databases">
        <title>Draft genome sequence of Moniliophthora roreri, the causal agent of frosty pod rot of cacao.</title>
        <authorList>
            <person name="Aime M.C."/>
            <person name="Diaz-Valderrama J.R."/>
            <person name="Kijpornyongpan T."/>
            <person name="Phillips-Mora W."/>
        </authorList>
    </citation>
    <scope>NUCLEOTIDE SEQUENCE [LARGE SCALE GENOMIC DNA]</scope>
    <source>
        <strain evidence="2 3">MCA 2952</strain>
    </source>
</reference>
<name>A0A0W0GC23_MONRR</name>
<feature type="region of interest" description="Disordered" evidence="1">
    <location>
        <begin position="125"/>
        <end position="163"/>
    </location>
</feature>
<accession>A0A0W0GC23</accession>
<feature type="compositionally biased region" description="Basic and acidic residues" evidence="1">
    <location>
        <begin position="135"/>
        <end position="150"/>
    </location>
</feature>
<gene>
    <name evidence="2" type="ORF">WG66_1296</name>
</gene>
<sequence length="261" mass="28542">MSCILISDDDTPIAPKLAPVKNKHHEAIMVNSDNNFIIPIQKPFQPVSTWKHTIVKFEDHSPCTSHALPNMAHNGQPPTFTTAPNSVFVSVGVPVRWKCGQEEIDIQEGSSQKRMYHHLLIPASSTSTTTPQWGRCDKGKGKTEPTELQRQRRPTPAASTEPENILGGLSTDMAMNAQQVTIDAENTHSPHCTITPVGSRNGVDMTSIPINPHLLDGSEIITAAIDMQTPCQDSFQVAQIIIPMLTSKNEVSMAVPEDKVL</sequence>
<evidence type="ECO:0000313" key="3">
    <source>
        <dbReference type="Proteomes" id="UP000054988"/>
    </source>
</evidence>
<comment type="caution">
    <text evidence="2">The sequence shown here is derived from an EMBL/GenBank/DDBJ whole genome shotgun (WGS) entry which is preliminary data.</text>
</comment>
<evidence type="ECO:0000256" key="1">
    <source>
        <dbReference type="SAM" id="MobiDB-lite"/>
    </source>
</evidence>